<dbReference type="AlphaFoldDB" id="A0A7S3QJ24"/>
<gene>
    <name evidence="1" type="ORF">CDEB00056_LOCUS23908</name>
</gene>
<proteinExistence type="predicted"/>
<organism evidence="1">
    <name type="scientific">Chaetoceros debilis</name>
    <dbReference type="NCBI Taxonomy" id="122233"/>
    <lineage>
        <taxon>Eukaryota</taxon>
        <taxon>Sar</taxon>
        <taxon>Stramenopiles</taxon>
        <taxon>Ochrophyta</taxon>
        <taxon>Bacillariophyta</taxon>
        <taxon>Coscinodiscophyceae</taxon>
        <taxon>Chaetocerotophycidae</taxon>
        <taxon>Chaetocerotales</taxon>
        <taxon>Chaetocerotaceae</taxon>
        <taxon>Chaetoceros</taxon>
    </lineage>
</organism>
<sequence length="104" mass="11987">MVYVLKSRIGEEDSNLQEFPNAKAAAAAAWELCDEHQLDMPSDEWTFEHPQYGEQSCYNMMVPKGDDWEPNRAFINFMTNQAERNGSVQIDGGDSEYIRIYSEK</sequence>
<name>A0A7S3QJ24_9STRA</name>
<protein>
    <submittedName>
        <fullName evidence="1">Uncharacterized protein</fullName>
    </submittedName>
</protein>
<accession>A0A7S3QJ24</accession>
<dbReference type="EMBL" id="HBIO01031194">
    <property type="protein sequence ID" value="CAE0479055.1"/>
    <property type="molecule type" value="Transcribed_RNA"/>
</dbReference>
<evidence type="ECO:0000313" key="1">
    <source>
        <dbReference type="EMBL" id="CAE0479055.1"/>
    </source>
</evidence>
<reference evidence="1" key="1">
    <citation type="submission" date="2021-01" db="EMBL/GenBank/DDBJ databases">
        <authorList>
            <person name="Corre E."/>
            <person name="Pelletier E."/>
            <person name="Niang G."/>
            <person name="Scheremetjew M."/>
            <person name="Finn R."/>
            <person name="Kale V."/>
            <person name="Holt S."/>
            <person name="Cochrane G."/>
            <person name="Meng A."/>
            <person name="Brown T."/>
            <person name="Cohen L."/>
        </authorList>
    </citation>
    <scope>NUCLEOTIDE SEQUENCE</scope>
    <source>
        <strain evidence="1">MM31A-1</strain>
    </source>
</reference>